<keyword evidence="3" id="KW-0479">Metal-binding</keyword>
<gene>
    <name evidence="5" type="ORF">ES288_D09G041300v1</name>
</gene>
<keyword evidence="3" id="KW-0472">Membrane</keyword>
<keyword evidence="6" id="KW-1185">Reference proteome</keyword>
<dbReference type="InterPro" id="IPR002048">
    <property type="entry name" value="EF_hand_dom"/>
</dbReference>
<dbReference type="Gene3D" id="1.10.238.10">
    <property type="entry name" value="EF-hand"/>
    <property type="match status" value="1"/>
</dbReference>
<dbReference type="PANTHER" id="PTHR23056:SF116">
    <property type="entry name" value="CALCINEURIN B-LIKE PROTEIN 3-RELATED"/>
    <property type="match status" value="1"/>
</dbReference>
<dbReference type="GO" id="GO:0005509">
    <property type="term" value="F:calcium ion binding"/>
    <property type="evidence" value="ECO:0007669"/>
    <property type="project" value="UniProtKB-UniRule"/>
</dbReference>
<reference evidence="5 6" key="1">
    <citation type="submission" date="2019-06" db="EMBL/GenBank/DDBJ databases">
        <title>WGS assembly of Gossypium darwinii.</title>
        <authorList>
            <person name="Chen Z.J."/>
            <person name="Sreedasyam A."/>
            <person name="Ando A."/>
            <person name="Song Q."/>
            <person name="De L."/>
            <person name="Hulse-Kemp A."/>
            <person name="Ding M."/>
            <person name="Ye W."/>
            <person name="Kirkbride R."/>
            <person name="Jenkins J."/>
            <person name="Plott C."/>
            <person name="Lovell J."/>
            <person name="Lin Y.-M."/>
            <person name="Vaughn R."/>
            <person name="Liu B."/>
            <person name="Li W."/>
            <person name="Simpson S."/>
            <person name="Scheffler B."/>
            <person name="Saski C."/>
            <person name="Grover C."/>
            <person name="Hu G."/>
            <person name="Conover J."/>
            <person name="Carlson J."/>
            <person name="Shu S."/>
            <person name="Boston L."/>
            <person name="Williams M."/>
            <person name="Peterson D."/>
            <person name="Mcgee K."/>
            <person name="Jones D."/>
            <person name="Wendel J."/>
            <person name="Stelly D."/>
            <person name="Grimwood J."/>
            <person name="Schmutz J."/>
        </authorList>
    </citation>
    <scope>NUCLEOTIDE SEQUENCE [LARGE SCALE GENOMIC DNA]</scope>
    <source>
        <strain evidence="5">1808015.09</strain>
    </source>
</reference>
<comment type="subunit">
    <text evidence="3">Homodimer. Interacts with CIPK.</text>
</comment>
<evidence type="ECO:0000313" key="5">
    <source>
        <dbReference type="EMBL" id="TYG52603.1"/>
    </source>
</evidence>
<protein>
    <recommendedName>
        <fullName evidence="3">Calcineurin B-like protein</fullName>
    </recommendedName>
</protein>
<comment type="subcellular location">
    <subcellularLocation>
        <location evidence="3">Membrane</location>
    </subcellularLocation>
</comment>
<evidence type="ECO:0000256" key="3">
    <source>
        <dbReference type="RuleBase" id="RU369080"/>
    </source>
</evidence>
<feature type="domain" description="EF-hand" evidence="4">
    <location>
        <begin position="51"/>
        <end position="86"/>
    </location>
</feature>
<dbReference type="InterPro" id="IPR011992">
    <property type="entry name" value="EF-hand-dom_pair"/>
</dbReference>
<dbReference type="AlphaFoldDB" id="A0A5D2B912"/>
<dbReference type="EMBL" id="CM017709">
    <property type="protein sequence ID" value="TYG52603.1"/>
    <property type="molecule type" value="Genomic_DNA"/>
</dbReference>
<dbReference type="SUPFAM" id="SSF47473">
    <property type="entry name" value="EF-hand"/>
    <property type="match status" value="1"/>
</dbReference>
<sequence length="109" mass="12389">MLQCIDGLKHLFALQSRGLVDPKLLARETVFSVSEIEALYELFKKISNVVIDDGLINKIFDLFDTKHNGIIGFEKFARALSIFHPNVPIDDKNDFSYLYTSSHCLLLLS</sequence>
<dbReference type="InterPro" id="IPR045198">
    <property type="entry name" value="CNBL1-10"/>
</dbReference>
<dbReference type="PROSITE" id="PS50222">
    <property type="entry name" value="EF_HAND_2"/>
    <property type="match status" value="1"/>
</dbReference>
<dbReference type="Proteomes" id="UP000323506">
    <property type="component" value="Chromosome D09"/>
</dbReference>
<evidence type="ECO:0000259" key="4">
    <source>
        <dbReference type="PROSITE" id="PS50222"/>
    </source>
</evidence>
<accession>A0A5D2B912</accession>
<evidence type="ECO:0000256" key="1">
    <source>
        <dbReference type="ARBA" id="ARBA00022737"/>
    </source>
</evidence>
<dbReference type="GO" id="GO:0016020">
    <property type="term" value="C:membrane"/>
    <property type="evidence" value="ECO:0007669"/>
    <property type="project" value="UniProtKB-SubCell"/>
</dbReference>
<evidence type="ECO:0000313" key="6">
    <source>
        <dbReference type="Proteomes" id="UP000323506"/>
    </source>
</evidence>
<comment type="function">
    <text evidence="3">Acts as a calcium sensor. CBL proteins interact with CIPK serine-threonine protein kinases. Binding of a CBL protein to the regulatory NAF domain of a CIPK protein lead to the activation of the kinase in a calcium-dependent manner.</text>
</comment>
<keyword evidence="3" id="KW-0106">Calcium</keyword>
<dbReference type="PANTHER" id="PTHR23056">
    <property type="entry name" value="CALCINEURIN B"/>
    <property type="match status" value="1"/>
</dbReference>
<evidence type="ECO:0000256" key="2">
    <source>
        <dbReference type="ARBA" id="ARBA00023774"/>
    </source>
</evidence>
<dbReference type="GO" id="GO:0019722">
    <property type="term" value="P:calcium-mediated signaling"/>
    <property type="evidence" value="ECO:0007669"/>
    <property type="project" value="UniProtKB-UniRule"/>
</dbReference>
<dbReference type="GO" id="GO:0019900">
    <property type="term" value="F:kinase binding"/>
    <property type="evidence" value="ECO:0007669"/>
    <property type="project" value="UniProtKB-UniRule"/>
</dbReference>
<name>A0A5D2B912_GOSDA</name>
<proteinExistence type="inferred from homology"/>
<keyword evidence="1 3" id="KW-0677">Repeat</keyword>
<comment type="similarity">
    <text evidence="2 3">Belongs to the calcineurin regulatory subunit family.</text>
</comment>
<organism evidence="5 6">
    <name type="scientific">Gossypium darwinii</name>
    <name type="common">Darwin's cotton</name>
    <name type="synonym">Gossypium barbadense var. darwinii</name>
    <dbReference type="NCBI Taxonomy" id="34276"/>
    <lineage>
        <taxon>Eukaryota</taxon>
        <taxon>Viridiplantae</taxon>
        <taxon>Streptophyta</taxon>
        <taxon>Embryophyta</taxon>
        <taxon>Tracheophyta</taxon>
        <taxon>Spermatophyta</taxon>
        <taxon>Magnoliopsida</taxon>
        <taxon>eudicotyledons</taxon>
        <taxon>Gunneridae</taxon>
        <taxon>Pentapetalae</taxon>
        <taxon>rosids</taxon>
        <taxon>malvids</taxon>
        <taxon>Malvales</taxon>
        <taxon>Malvaceae</taxon>
        <taxon>Malvoideae</taxon>
        <taxon>Gossypium</taxon>
    </lineage>
</organism>